<organism evidence="1">
    <name type="scientific">marine sediment metagenome</name>
    <dbReference type="NCBI Taxonomy" id="412755"/>
    <lineage>
        <taxon>unclassified sequences</taxon>
        <taxon>metagenomes</taxon>
        <taxon>ecological metagenomes</taxon>
    </lineage>
</organism>
<dbReference type="EMBL" id="LAZR01041402">
    <property type="protein sequence ID" value="KKL12086.1"/>
    <property type="molecule type" value="Genomic_DNA"/>
</dbReference>
<sequence length="48" mass="5387">MGIQTQAAAQIMLDQYYVAQLRIAEGKSFQLSTGETSRQLTEVDLPWV</sequence>
<comment type="caution">
    <text evidence="1">The sequence shown here is derived from an EMBL/GenBank/DDBJ whole genome shotgun (WGS) entry which is preliminary data.</text>
</comment>
<reference evidence="1" key="1">
    <citation type="journal article" date="2015" name="Nature">
        <title>Complex archaea that bridge the gap between prokaryotes and eukaryotes.</title>
        <authorList>
            <person name="Spang A."/>
            <person name="Saw J.H."/>
            <person name="Jorgensen S.L."/>
            <person name="Zaremba-Niedzwiedzka K."/>
            <person name="Martijn J."/>
            <person name="Lind A.E."/>
            <person name="van Eijk R."/>
            <person name="Schleper C."/>
            <person name="Guy L."/>
            <person name="Ettema T.J."/>
        </authorList>
    </citation>
    <scope>NUCLEOTIDE SEQUENCE</scope>
</reference>
<name>A0A0F9D2Q0_9ZZZZ</name>
<protein>
    <submittedName>
        <fullName evidence="1">Uncharacterized protein</fullName>
    </submittedName>
</protein>
<evidence type="ECO:0000313" key="1">
    <source>
        <dbReference type="EMBL" id="KKL12086.1"/>
    </source>
</evidence>
<feature type="non-terminal residue" evidence="1">
    <location>
        <position position="48"/>
    </location>
</feature>
<dbReference type="AlphaFoldDB" id="A0A0F9D2Q0"/>
<accession>A0A0F9D2Q0</accession>
<proteinExistence type="predicted"/>
<gene>
    <name evidence="1" type="ORF">LCGC14_2539300</name>
</gene>